<reference evidence="1 5" key="4">
    <citation type="journal article" date="2018" name="Sci. Rep.">
        <title>A complete Leishmania donovani reference genome identifies novel genetic variations associated with virulence.</title>
        <authorList>
            <person name="Lypaczewski P."/>
            <person name="Hoshizaki J."/>
            <person name="Zhang W.-W."/>
            <person name="McCall L.-I."/>
            <person name="Torcivia-Rodriguez J."/>
            <person name="Simonyan V."/>
            <person name="Kaur A."/>
            <person name="Dewar K."/>
            <person name="Matlashewski G."/>
        </authorList>
    </citation>
    <scope>NUCLEOTIDE SEQUENCE [LARGE SCALE GENOMIC DNA]</scope>
    <source>
        <strain evidence="1 5">LdCL</strain>
    </source>
</reference>
<reference evidence="3" key="2">
    <citation type="submission" date="2011-01" db="EMBL/GenBank/DDBJ databases">
        <authorList>
            <person name="Zhao B.P."/>
            <person name="Ren Z.A."/>
            <person name="Li C.D."/>
        </authorList>
    </citation>
    <scope>NUCLEOTIDE SEQUENCE</scope>
    <source>
        <strain evidence="3">BPK282A1</strain>
    </source>
</reference>
<accession>A0A3S7XB03</accession>
<dbReference type="SUPFAM" id="SSF56784">
    <property type="entry name" value="HAD-like"/>
    <property type="match status" value="1"/>
</dbReference>
<sequence>MLPASLSPFPHASPIAVAHTRTPIMGSLFLLIDIDNTLYEYSETGFHHEMHDRIFAFAQQKVGLTAEQAERLSRKYWLNYGLSLYGYVKEYNVDAKEYSDFVHQCSYDKLHYNKPLIDMLLSMQYAPEDARGHDEPRSTSIDHLYYFTNANHSHARSVLDAQGLRPIFTRPRPVGLPVKESHPVGEQAGAEDQVEWLGFSYEDQWRLTHPEIANKPMRRAYEAIYKVIEDQVAEDAALVATTTTAGSESAFASSSALRNSGSAEEVKNKRAHLRPENFVMVDDSLMNIDAPLALGWSAVWYAHDMQELPTDAKDNASAPLYAAAVASGRLQVIRNILELRAAVERIREANSRSTSS</sequence>
<reference evidence="4" key="3">
    <citation type="submission" date="2011-02" db="EMBL/GenBank/DDBJ databases">
        <title>Whole genome sequencing of Leishmania donovani clinical lines reveals dynamic variation related to drug resistance.</title>
        <authorList>
            <person name="Downing T."/>
            <person name="Imamura H."/>
            <person name="Sanders M."/>
            <person name="Decuypere S."/>
            <person name="Hertz-Fowler C."/>
            <person name="Clark T.G."/>
            <person name="Rijal S."/>
            <person name="Sundar S."/>
            <person name="Quail M.A."/>
            <person name="De Doncker S."/>
            <person name="Maes I."/>
            <person name="Vanaerschot M."/>
            <person name="Stark O."/>
            <person name="Schonian G."/>
            <person name="Dujardin J.C."/>
            <person name="Berriman M."/>
        </authorList>
    </citation>
    <scope>NUCLEOTIDE SEQUENCE [LARGE SCALE GENOMIC DNA]</scope>
    <source>
        <strain evidence="4">BPK282A1</strain>
    </source>
</reference>
<dbReference type="VEuPathDB" id="TriTrypDB:LDHU3_36.2960"/>
<dbReference type="InterPro" id="IPR023214">
    <property type="entry name" value="HAD_sf"/>
</dbReference>
<dbReference type="EMBL" id="CP029535">
    <property type="protein sequence ID" value="AYU83574.1"/>
    <property type="molecule type" value="Genomic_DNA"/>
</dbReference>
<dbReference type="OMA" id="FVHQCSY"/>
<gene>
    <name evidence="3" type="ORF">LDBPK_362270</name>
    <name evidence="1" type="ORF">LdCL_360028400</name>
    <name evidence="2" type="ORF">LDHU3_36.2960</name>
</gene>
<dbReference type="PANTHER" id="PTHR12725">
    <property type="entry name" value="HALOACID DEHALOGENASE-LIKE HYDROLASE"/>
    <property type="match status" value="1"/>
</dbReference>
<accession>E9BTT6</accession>
<organism evidence="1 5">
    <name type="scientific">Leishmania donovani</name>
    <dbReference type="NCBI Taxonomy" id="5661"/>
    <lineage>
        <taxon>Eukaryota</taxon>
        <taxon>Discoba</taxon>
        <taxon>Euglenozoa</taxon>
        <taxon>Kinetoplastea</taxon>
        <taxon>Metakinetoplastina</taxon>
        <taxon>Trypanosomatida</taxon>
        <taxon>Trypanosomatidae</taxon>
        <taxon>Leishmaniinae</taxon>
        <taxon>Leishmania</taxon>
    </lineage>
</organism>
<dbReference type="EMBL" id="FR799623">
    <property type="protein sequence ID" value="CBZ38665.1"/>
    <property type="molecule type" value="Genomic_DNA"/>
</dbReference>
<evidence type="ECO:0000313" key="3">
    <source>
        <dbReference type="EMBL" id="CBZ38665.1"/>
    </source>
</evidence>
<evidence type="ECO:0000313" key="5">
    <source>
        <dbReference type="Proteomes" id="UP000274082"/>
    </source>
</evidence>
<dbReference type="Proteomes" id="UP000008980">
    <property type="component" value="Chromosome 36"/>
</dbReference>
<dbReference type="Proteomes" id="UP000601710">
    <property type="component" value="Chromosome 36"/>
</dbReference>
<evidence type="ECO:0000313" key="2">
    <source>
        <dbReference type="EMBL" id="CAC5434798.1"/>
    </source>
</evidence>
<dbReference type="KEGG" id="ldo:LDBPK_362270"/>
<proteinExistence type="predicted"/>
<reference evidence="2" key="5">
    <citation type="submission" date="2020-06" db="EMBL/GenBank/DDBJ databases">
        <authorList>
            <person name="Camacho E."/>
            <person name="Gonzalez-de la Fuente S."/>
            <person name="Rastrojo A."/>
            <person name="Peiro-Pastor R."/>
            <person name="Solana JC."/>
            <person name="Tabera L."/>
            <person name="Gamarro F."/>
            <person name="Carrasco-Ramiro F."/>
            <person name="Requena JM."/>
            <person name="Aguado B."/>
        </authorList>
    </citation>
    <scope>NUCLEOTIDE SEQUENCE</scope>
</reference>
<dbReference type="Gene3D" id="3.40.50.1000">
    <property type="entry name" value="HAD superfamily/HAD-like"/>
    <property type="match status" value="1"/>
</dbReference>
<dbReference type="VEuPathDB" id="TriTrypDB:LdBPK_362270.1"/>
<dbReference type="InterPro" id="IPR036412">
    <property type="entry name" value="HAD-like_sf"/>
</dbReference>
<dbReference type="AlphaFoldDB" id="A0A3S7XB03"/>
<name>A0A3S7XB03_LEIDO</name>
<dbReference type="Proteomes" id="UP000274082">
    <property type="component" value="Chromosome 36"/>
</dbReference>
<dbReference type="RefSeq" id="XP_003865342.1">
    <property type="nucleotide sequence ID" value="XM_003865294.1"/>
</dbReference>
<dbReference type="PANTHER" id="PTHR12725:SF117">
    <property type="entry name" value="HALOACID DEHALOGENASE-LIKE HYDROLASE"/>
    <property type="match status" value="1"/>
</dbReference>
<dbReference type="Gene3D" id="1.10.150.450">
    <property type="match status" value="1"/>
</dbReference>
<dbReference type="VEuPathDB" id="TriTrypDB:LdCL_360028400"/>
<dbReference type="GeneID" id="13388228"/>
<reference evidence="3 4" key="1">
    <citation type="journal article" date="2011" name="Genome Res.">
        <title>Whole genome sequencing of multiple Leishmania donovani clinical isolates provides insights into population structure and mechanisms of drug resistance.</title>
        <authorList>
            <person name="Downing T."/>
            <person name="Imamura H."/>
            <person name="Decuypere S."/>
            <person name="Clark T.G."/>
            <person name="Coombs G.H."/>
            <person name="Cotton J.A."/>
            <person name="Hilley J.D."/>
            <person name="de Doncker S."/>
            <person name="Maes I."/>
            <person name="Mottram J.C."/>
            <person name="Quail M.A."/>
            <person name="Rijal S."/>
            <person name="Sanders M."/>
            <person name="Schonian G."/>
            <person name="Stark O."/>
            <person name="Sundar S."/>
            <person name="Vanaerschot M."/>
            <person name="Hertz-Fowler C."/>
            <person name="Dujardin J.C."/>
            <person name="Berriman M."/>
        </authorList>
    </citation>
    <scope>NUCLEOTIDE SEQUENCE [LARGE SCALE GENOMIC DNA]</scope>
    <source>
        <strain evidence="3 4">BPK282A1</strain>
    </source>
</reference>
<evidence type="ECO:0000313" key="4">
    <source>
        <dbReference type="Proteomes" id="UP000008980"/>
    </source>
</evidence>
<protein>
    <submittedName>
        <fullName evidence="2">Hypothetical_protein_conserved</fullName>
    </submittedName>
</protein>
<evidence type="ECO:0000313" key="1">
    <source>
        <dbReference type="EMBL" id="AYU83574.1"/>
    </source>
</evidence>
<dbReference type="OrthoDB" id="1065058at2759"/>
<dbReference type="EMBL" id="LR812656">
    <property type="protein sequence ID" value="CAC5434798.1"/>
    <property type="molecule type" value="Genomic_DNA"/>
</dbReference>
<keyword evidence="5" id="KW-1185">Reference proteome</keyword>